<dbReference type="OrthoDB" id="9785326at2"/>
<dbReference type="Pfam" id="PF04333">
    <property type="entry name" value="MlaA"/>
    <property type="match status" value="1"/>
</dbReference>
<comment type="similarity">
    <text evidence="1">Belongs to the MlaA family.</text>
</comment>
<dbReference type="RefSeq" id="WP_087142301.1">
    <property type="nucleotide sequence ID" value="NZ_FUKI01000028.1"/>
</dbReference>
<evidence type="ECO:0000256" key="3">
    <source>
        <dbReference type="SAM" id="MobiDB-lite"/>
    </source>
</evidence>
<feature type="compositionally biased region" description="Polar residues" evidence="3">
    <location>
        <begin position="254"/>
        <end position="275"/>
    </location>
</feature>
<dbReference type="PANTHER" id="PTHR30035">
    <property type="entry name" value="LIPOPROTEIN VACJ-RELATED"/>
    <property type="match status" value="1"/>
</dbReference>
<name>A0A1R4H1Z1_9GAMM</name>
<proteinExistence type="inferred from homology"/>
<reference evidence="6" key="1">
    <citation type="submission" date="2017-02" db="EMBL/GenBank/DDBJ databases">
        <authorList>
            <person name="Daims H."/>
        </authorList>
    </citation>
    <scope>NUCLEOTIDE SEQUENCE [LARGE SCALE GENOMIC DNA]</scope>
</reference>
<keyword evidence="5" id="KW-0449">Lipoprotein</keyword>
<feature type="signal peptide" evidence="4">
    <location>
        <begin position="1"/>
        <end position="27"/>
    </location>
</feature>
<dbReference type="PRINTS" id="PR01805">
    <property type="entry name" value="VACJLIPOPROT"/>
</dbReference>
<dbReference type="GO" id="GO:0120010">
    <property type="term" value="P:intermembrane phospholipid transfer"/>
    <property type="evidence" value="ECO:0007669"/>
    <property type="project" value="TreeGrafter"/>
</dbReference>
<evidence type="ECO:0000256" key="2">
    <source>
        <dbReference type="ARBA" id="ARBA00022729"/>
    </source>
</evidence>
<evidence type="ECO:0000256" key="4">
    <source>
        <dbReference type="SAM" id="SignalP"/>
    </source>
</evidence>
<evidence type="ECO:0000313" key="5">
    <source>
        <dbReference type="EMBL" id="SJM89849.1"/>
    </source>
</evidence>
<organism evidence="5 6">
    <name type="scientific">Crenothrix polyspora</name>
    <dbReference type="NCBI Taxonomy" id="360316"/>
    <lineage>
        <taxon>Bacteria</taxon>
        <taxon>Pseudomonadati</taxon>
        <taxon>Pseudomonadota</taxon>
        <taxon>Gammaproteobacteria</taxon>
        <taxon>Methylococcales</taxon>
        <taxon>Crenotrichaceae</taxon>
        <taxon>Crenothrix</taxon>
    </lineage>
</organism>
<protein>
    <submittedName>
        <fullName evidence="5">Surface lipoprotein</fullName>
    </submittedName>
</protein>
<accession>A0A1R4H1Z1</accession>
<keyword evidence="2 4" id="KW-0732">Signal</keyword>
<dbReference type="EMBL" id="FUKI01000028">
    <property type="protein sequence ID" value="SJM89849.1"/>
    <property type="molecule type" value="Genomic_DNA"/>
</dbReference>
<evidence type="ECO:0000313" key="6">
    <source>
        <dbReference type="Proteomes" id="UP000195667"/>
    </source>
</evidence>
<feature type="chain" id="PRO_5012255504" evidence="4">
    <location>
        <begin position="28"/>
        <end position="318"/>
    </location>
</feature>
<dbReference type="GO" id="GO:0016020">
    <property type="term" value="C:membrane"/>
    <property type="evidence" value="ECO:0007669"/>
    <property type="project" value="InterPro"/>
</dbReference>
<gene>
    <name evidence="5" type="ORF">CRENPOLYSF1_1230026</name>
</gene>
<sequence length="318" mass="33867">MNLKKHTPCKQLTALGFIIAGNFIGCAAQQPAKNPADPWESWNRTTSSFNNDVDKAILKPMAKSYKNTAPKPINTGVTNFFSNISDIGVSVNDLLQLKFLQSGMDVSRFVINSTAGLGGIFDVASKLKLPKHNEDFGQTLGFWGVPSGSYTVLPFFGASSPRDAVGLVGDALLNPLTYVSMFGGVAASAATTGTTVLDVTDTRSDLMSTEKIVDEGAIDRYDFIKNAYTQHREYLIHDGSPPTADGDDLLADQPDTNSTDTGIASTQTLDPSNSSGGLGYSSDGIPVIDNSKKLPPIINAPVPIIDNSKRFLELSAPD</sequence>
<dbReference type="Proteomes" id="UP000195667">
    <property type="component" value="Unassembled WGS sequence"/>
</dbReference>
<dbReference type="PANTHER" id="PTHR30035:SF3">
    <property type="entry name" value="INTERMEMBRANE PHOSPHOLIPID TRANSPORT SYSTEM LIPOPROTEIN MLAA"/>
    <property type="match status" value="1"/>
</dbReference>
<keyword evidence="6" id="KW-1185">Reference proteome</keyword>
<dbReference type="AlphaFoldDB" id="A0A1R4H1Z1"/>
<dbReference type="InterPro" id="IPR007428">
    <property type="entry name" value="MlaA"/>
</dbReference>
<feature type="region of interest" description="Disordered" evidence="3">
    <location>
        <begin position="236"/>
        <end position="281"/>
    </location>
</feature>
<evidence type="ECO:0000256" key="1">
    <source>
        <dbReference type="ARBA" id="ARBA00010634"/>
    </source>
</evidence>